<feature type="binding site" evidence="4">
    <location>
        <position position="148"/>
    </location>
    <ligand>
        <name>Zn(2+)</name>
        <dbReference type="ChEBI" id="CHEBI:29105"/>
        <note>structural</note>
    </ligand>
</feature>
<dbReference type="InterPro" id="IPR027417">
    <property type="entry name" value="P-loop_NTPase"/>
</dbReference>
<proteinExistence type="inferred from homology"/>
<dbReference type="Proteomes" id="UP000243250">
    <property type="component" value="Unassembled WGS sequence"/>
</dbReference>
<evidence type="ECO:0000256" key="4">
    <source>
        <dbReference type="HAMAP-Rule" id="MF_00235"/>
    </source>
</evidence>
<feature type="binding site" evidence="4">
    <location>
        <position position="169"/>
    </location>
    <ligand>
        <name>AMP</name>
        <dbReference type="ChEBI" id="CHEBI:456215"/>
    </ligand>
</feature>
<comment type="pathway">
    <text evidence="4">Purine metabolism; AMP biosynthesis via salvage pathway; AMP from ADP: step 1/1.</text>
</comment>
<protein>
    <recommendedName>
        <fullName evidence="4 6">Adenylate kinase</fullName>
        <shortName evidence="4">AK</shortName>
        <ecNumber evidence="4 6">2.7.4.3</ecNumber>
    </recommendedName>
    <alternativeName>
        <fullName evidence="4">ATP-AMP transphosphorylase</fullName>
    </alternativeName>
    <alternativeName>
        <fullName evidence="4">ATP:AMP phosphotransferase</fullName>
    </alternativeName>
    <alternativeName>
        <fullName evidence="4">Adenylate monophosphate kinase</fullName>
    </alternativeName>
</protein>
<dbReference type="RefSeq" id="WP_089880951.1">
    <property type="nucleotide sequence ID" value="NZ_FOYS01000003.1"/>
</dbReference>
<feature type="binding site" evidence="4">
    <location>
        <begin position="12"/>
        <end position="17"/>
    </location>
    <ligand>
        <name>ATP</name>
        <dbReference type="ChEBI" id="CHEBI:30616"/>
    </ligand>
</feature>
<dbReference type="FunFam" id="3.40.50.300:FF:000106">
    <property type="entry name" value="Adenylate kinase mitochondrial"/>
    <property type="match status" value="1"/>
</dbReference>
<reference evidence="9" key="1">
    <citation type="submission" date="2016-10" db="EMBL/GenBank/DDBJ databases">
        <authorList>
            <person name="Varghese N."/>
            <person name="Submissions S."/>
        </authorList>
    </citation>
    <scope>NUCLEOTIDE SEQUENCE [LARGE SCALE GENOMIC DNA]</scope>
    <source>
        <strain evidence="9">CGMCC 1.8711</strain>
    </source>
</reference>
<evidence type="ECO:0000259" key="7">
    <source>
        <dbReference type="Pfam" id="PF05191"/>
    </source>
</evidence>
<dbReference type="SUPFAM" id="SSF57774">
    <property type="entry name" value="Microbial and mitochondrial ADK, insert 'zinc finger' domain"/>
    <property type="match status" value="1"/>
</dbReference>
<dbReference type="STRING" id="555875.SAMN04488124_2372"/>
<dbReference type="EMBL" id="FOYS01000003">
    <property type="protein sequence ID" value="SFR55312.1"/>
    <property type="molecule type" value="Genomic_DNA"/>
</dbReference>
<comment type="similarity">
    <text evidence="4 5">Belongs to the adenylate kinase family.</text>
</comment>
<dbReference type="InterPro" id="IPR007862">
    <property type="entry name" value="Adenylate_kinase_lid-dom"/>
</dbReference>
<dbReference type="Pfam" id="PF05191">
    <property type="entry name" value="ADK_lid"/>
    <property type="match status" value="1"/>
</dbReference>
<feature type="binding site" evidence="4">
    <location>
        <begin position="88"/>
        <end position="91"/>
    </location>
    <ligand>
        <name>AMP</name>
        <dbReference type="ChEBI" id="CHEBI:456215"/>
    </ligand>
</feature>
<keyword evidence="4" id="KW-0479">Metal-binding</keyword>
<dbReference type="NCBIfam" id="TIGR01351">
    <property type="entry name" value="adk"/>
    <property type="match status" value="1"/>
</dbReference>
<feature type="domain" description="Adenylate kinase active site lid" evidence="7">
    <location>
        <begin position="125"/>
        <end position="160"/>
    </location>
</feature>
<dbReference type="PANTHER" id="PTHR23359">
    <property type="entry name" value="NUCLEOTIDE KINASE"/>
    <property type="match status" value="1"/>
</dbReference>
<feature type="binding site" evidence="4">
    <location>
        <position position="95"/>
    </location>
    <ligand>
        <name>AMP</name>
        <dbReference type="ChEBI" id="CHEBI:456215"/>
    </ligand>
</feature>
<gene>
    <name evidence="4" type="primary">adk</name>
    <name evidence="8" type="ORF">SAMN04488124_2372</name>
</gene>
<dbReference type="InterPro" id="IPR033690">
    <property type="entry name" value="Adenylat_kinase_CS"/>
</dbReference>
<dbReference type="Gene3D" id="3.40.50.300">
    <property type="entry name" value="P-loop containing nucleotide triphosphate hydrolases"/>
    <property type="match status" value="1"/>
</dbReference>
<comment type="subcellular location">
    <subcellularLocation>
        <location evidence="4 6">Cytoplasm</location>
    </subcellularLocation>
</comment>
<comment type="domain">
    <text evidence="4">Consists of three domains, a large central CORE domain and two small peripheral domains, NMPbind and LID, which undergo movements during catalysis. The LID domain closes over the site of phosphoryl transfer upon ATP binding. Assembling and dissambling the active center during each catalytic cycle provides an effective means to prevent ATP hydrolysis. Some bacteria have evolved a zinc-coordinating structure that stabilizes the LID domain.</text>
</comment>
<dbReference type="HAMAP" id="MF_00235">
    <property type="entry name" value="Adenylate_kinase_Adk"/>
    <property type="match status" value="1"/>
</dbReference>
<dbReference type="Pfam" id="PF00406">
    <property type="entry name" value="ADK"/>
    <property type="match status" value="1"/>
</dbReference>
<dbReference type="PRINTS" id="PR00094">
    <property type="entry name" value="ADENYLTKNASE"/>
</dbReference>
<sequence length="213" mass="23549">MGKHILLLGAPGAGKGTQSKRLASEFDLEHVTTGDALRANKDMDISDMDFEYDTPRAYMDAGELVPDDVVNEIVKTALQSADGYVLDGYPRNLDQAEYLSEITDLDAVLYLDVSEEELVDRLTGRRVCPECGSNYHVEFAPPAEEGVCDECGADLIQRDDDTEATVRERLSVYHENTEPVVDHYREEGVLVEIDGEQTPDDVFEDVASVVDDA</sequence>
<feature type="binding site" evidence="4">
    <location>
        <position position="151"/>
    </location>
    <ligand>
        <name>Zn(2+)</name>
        <dbReference type="ChEBI" id="CHEBI:29105"/>
        <note>structural</note>
    </ligand>
</feature>
<keyword evidence="2 4" id="KW-0547">Nucleotide-binding</keyword>
<dbReference type="AlphaFoldDB" id="A0A1I6HLI5"/>
<feature type="binding site" evidence="4">
    <location>
        <position position="131"/>
    </location>
    <ligand>
        <name>Zn(2+)</name>
        <dbReference type="ChEBI" id="CHEBI:29105"/>
        <note>structural</note>
    </ligand>
</feature>
<feature type="binding site" evidence="4">
    <location>
        <position position="38"/>
    </location>
    <ligand>
        <name>AMP</name>
        <dbReference type="ChEBI" id="CHEBI:456215"/>
    </ligand>
</feature>
<feature type="region of interest" description="LID" evidence="4">
    <location>
        <begin position="124"/>
        <end position="161"/>
    </location>
</feature>
<dbReference type="InterPro" id="IPR006259">
    <property type="entry name" value="Adenyl_kin_sub"/>
</dbReference>
<feature type="binding site" evidence="4">
    <location>
        <position position="125"/>
    </location>
    <ligand>
        <name>ATP</name>
        <dbReference type="ChEBI" id="CHEBI:30616"/>
    </ligand>
</feature>
<evidence type="ECO:0000256" key="3">
    <source>
        <dbReference type="ARBA" id="ARBA00022777"/>
    </source>
</evidence>
<dbReference type="PROSITE" id="PS00113">
    <property type="entry name" value="ADENYLATE_KINASE"/>
    <property type="match status" value="1"/>
</dbReference>
<dbReference type="UniPathway" id="UPA00588">
    <property type="reaction ID" value="UER00649"/>
</dbReference>
<evidence type="ECO:0000256" key="1">
    <source>
        <dbReference type="ARBA" id="ARBA00022679"/>
    </source>
</evidence>
<name>A0A1I6HLI5_9EURY</name>
<feature type="binding site" evidence="4">
    <location>
        <position position="158"/>
    </location>
    <ligand>
        <name>AMP</name>
        <dbReference type="ChEBI" id="CHEBI:456215"/>
    </ligand>
</feature>
<dbReference type="NCBIfam" id="NF011103">
    <property type="entry name" value="PRK14530.1"/>
    <property type="match status" value="1"/>
</dbReference>
<dbReference type="GO" id="GO:0005524">
    <property type="term" value="F:ATP binding"/>
    <property type="evidence" value="ECO:0007669"/>
    <property type="project" value="UniProtKB-UniRule"/>
</dbReference>
<evidence type="ECO:0000313" key="9">
    <source>
        <dbReference type="Proteomes" id="UP000243250"/>
    </source>
</evidence>
<feature type="binding site" evidence="4">
    <location>
        <position position="128"/>
    </location>
    <ligand>
        <name>Zn(2+)</name>
        <dbReference type="ChEBI" id="CHEBI:29105"/>
        <note>structural</note>
    </ligand>
</feature>
<evidence type="ECO:0000313" key="8">
    <source>
        <dbReference type="EMBL" id="SFR55312.1"/>
    </source>
</evidence>
<organism evidence="8 9">
    <name type="scientific">Halogeometricum limi</name>
    <dbReference type="NCBI Taxonomy" id="555875"/>
    <lineage>
        <taxon>Archaea</taxon>
        <taxon>Methanobacteriati</taxon>
        <taxon>Methanobacteriota</taxon>
        <taxon>Stenosarchaea group</taxon>
        <taxon>Halobacteria</taxon>
        <taxon>Halobacteriales</taxon>
        <taxon>Haloferacaceae</taxon>
        <taxon>Halogeometricum</taxon>
    </lineage>
</organism>
<evidence type="ECO:0000256" key="2">
    <source>
        <dbReference type="ARBA" id="ARBA00022741"/>
    </source>
</evidence>
<dbReference type="InterPro" id="IPR036193">
    <property type="entry name" value="ADK_active_lid_dom_sf"/>
</dbReference>
<keyword evidence="4" id="KW-0545">Nucleotide biosynthesis</keyword>
<dbReference type="SUPFAM" id="SSF52540">
    <property type="entry name" value="P-loop containing nucleoside triphosphate hydrolases"/>
    <property type="match status" value="1"/>
</dbReference>
<dbReference type="GO" id="GO:0004017">
    <property type="term" value="F:AMP kinase activity"/>
    <property type="evidence" value="ECO:0007669"/>
    <property type="project" value="UniProtKB-UniRule"/>
</dbReference>
<dbReference type="InterPro" id="IPR000850">
    <property type="entry name" value="Adenylat/UMP-CMP_kin"/>
</dbReference>
<evidence type="ECO:0000256" key="5">
    <source>
        <dbReference type="RuleBase" id="RU003330"/>
    </source>
</evidence>
<comment type="subunit">
    <text evidence="4 6">Monomer.</text>
</comment>
<keyword evidence="9" id="KW-1185">Reference proteome</keyword>
<comment type="caution">
    <text evidence="4">Lacks conserved residue(s) required for the propagation of feature annotation.</text>
</comment>
<feature type="binding site" evidence="4">
    <location>
        <begin position="63"/>
        <end position="65"/>
    </location>
    <ligand>
        <name>AMP</name>
        <dbReference type="ChEBI" id="CHEBI:456215"/>
    </ligand>
</feature>
<keyword evidence="4 6" id="KW-0067">ATP-binding</keyword>
<dbReference type="GO" id="GO:0005737">
    <property type="term" value="C:cytoplasm"/>
    <property type="evidence" value="ECO:0007669"/>
    <property type="project" value="UniProtKB-SubCell"/>
</dbReference>
<accession>A0A1I6HLI5</accession>
<evidence type="ECO:0000256" key="6">
    <source>
        <dbReference type="RuleBase" id="RU003331"/>
    </source>
</evidence>
<feature type="binding site" evidence="4">
    <location>
        <position position="33"/>
    </location>
    <ligand>
        <name>AMP</name>
        <dbReference type="ChEBI" id="CHEBI:456215"/>
    </ligand>
</feature>
<dbReference type="GO" id="GO:0008270">
    <property type="term" value="F:zinc ion binding"/>
    <property type="evidence" value="ECO:0007669"/>
    <property type="project" value="UniProtKB-UniRule"/>
</dbReference>
<keyword evidence="4" id="KW-0963">Cytoplasm</keyword>
<dbReference type="OrthoDB" id="31230at2157"/>
<dbReference type="EC" id="2.7.4.3" evidence="4 6"/>
<keyword evidence="1 4" id="KW-0808">Transferase</keyword>
<keyword evidence="3 4" id="KW-0418">Kinase</keyword>
<feature type="binding site" evidence="4">
    <location>
        <position position="197"/>
    </location>
    <ligand>
        <name>ATP</name>
        <dbReference type="ChEBI" id="CHEBI:30616"/>
    </ligand>
</feature>
<comment type="catalytic activity">
    <reaction evidence="4 6">
        <text>AMP + ATP = 2 ADP</text>
        <dbReference type="Rhea" id="RHEA:12973"/>
        <dbReference type="ChEBI" id="CHEBI:30616"/>
        <dbReference type="ChEBI" id="CHEBI:456215"/>
        <dbReference type="ChEBI" id="CHEBI:456216"/>
        <dbReference type="EC" id="2.7.4.3"/>
    </reaction>
</comment>
<dbReference type="CDD" id="cd01428">
    <property type="entry name" value="ADK"/>
    <property type="match status" value="1"/>
</dbReference>
<comment type="function">
    <text evidence="4">Catalyzes the reversible transfer of the terminal phosphate group between ATP and AMP. Plays an important role in cellular energy homeostasis and in adenine nucleotide metabolism.</text>
</comment>
<keyword evidence="4" id="KW-0862">Zinc</keyword>
<dbReference type="GO" id="GO:0044209">
    <property type="term" value="P:AMP salvage"/>
    <property type="evidence" value="ECO:0007669"/>
    <property type="project" value="UniProtKB-UniRule"/>
</dbReference>